<keyword evidence="4" id="KW-1185">Reference proteome</keyword>
<organism evidence="3 4">
    <name type="scientific">Daphnia sinensis</name>
    <dbReference type="NCBI Taxonomy" id="1820382"/>
    <lineage>
        <taxon>Eukaryota</taxon>
        <taxon>Metazoa</taxon>
        <taxon>Ecdysozoa</taxon>
        <taxon>Arthropoda</taxon>
        <taxon>Crustacea</taxon>
        <taxon>Branchiopoda</taxon>
        <taxon>Diplostraca</taxon>
        <taxon>Cladocera</taxon>
        <taxon>Anomopoda</taxon>
        <taxon>Daphniidae</taxon>
        <taxon>Daphnia</taxon>
        <taxon>Daphnia similis group</taxon>
    </lineage>
</organism>
<dbReference type="InterPro" id="IPR036737">
    <property type="entry name" value="OmpA-like_sf"/>
</dbReference>
<dbReference type="Pfam" id="PF00691">
    <property type="entry name" value="OmpA"/>
    <property type="match status" value="1"/>
</dbReference>
<dbReference type="Gene3D" id="3.30.1330.60">
    <property type="entry name" value="OmpA-like domain"/>
    <property type="match status" value="1"/>
</dbReference>
<evidence type="ECO:0000313" key="3">
    <source>
        <dbReference type="EMBL" id="KAI9549715.1"/>
    </source>
</evidence>
<dbReference type="InterPro" id="IPR006665">
    <property type="entry name" value="OmpA-like"/>
</dbReference>
<gene>
    <name evidence="3" type="ORF">GHT06_007473</name>
</gene>
<dbReference type="AlphaFoldDB" id="A0AAD5KT16"/>
<sequence>MTAVKIKPQRFLSNFLMVFLLFAPLVQAQTSLETGQAGNNARIDVLGSVFEPQGGLGASQSRLVVYRTAKGNPLPGATGVFVHGQYHTSLVPGGYSMLCLAPGSVEVGARQFRVGRNAKDNQDSVTALQLPSAQTQYLSVTEESGRPVMKPVPAAQALQELSATRLQIHTVSRVTKAQECVAGAVPAPAPEQYSLSGDTLFAFGKSDRAGLTSGGLASLDSLMGRIRSEYSRIDRVHVIGHADPLGSVSANERLSVERADTVRHYMQITGQISAPFSSEGRGSRQLAKTGCASAVSARSIACNQPNRRVVIEVSGQRR</sequence>
<evidence type="ECO:0000256" key="1">
    <source>
        <dbReference type="SAM" id="SignalP"/>
    </source>
</evidence>
<accession>A0AAD5KT16</accession>
<feature type="signal peptide" evidence="1">
    <location>
        <begin position="1"/>
        <end position="28"/>
    </location>
</feature>
<evidence type="ECO:0000259" key="2">
    <source>
        <dbReference type="PROSITE" id="PS51123"/>
    </source>
</evidence>
<proteinExistence type="predicted"/>
<dbReference type="PROSITE" id="PS51123">
    <property type="entry name" value="OMPA_2"/>
    <property type="match status" value="1"/>
</dbReference>
<feature type="chain" id="PRO_5042024942" evidence="1">
    <location>
        <begin position="29"/>
        <end position="318"/>
    </location>
</feature>
<name>A0AAD5KT16_9CRUS</name>
<reference evidence="3" key="1">
    <citation type="submission" date="2022-05" db="EMBL/GenBank/DDBJ databases">
        <title>A multi-omics perspective on studying reproductive biology in Daphnia sinensis.</title>
        <authorList>
            <person name="Jia J."/>
        </authorList>
    </citation>
    <scope>NUCLEOTIDE SEQUENCE</scope>
    <source>
        <strain evidence="3">WSL</strain>
    </source>
</reference>
<protein>
    <submittedName>
        <fullName evidence="3">Outer membrane protein A</fullName>
    </submittedName>
</protein>
<dbReference type="SUPFAM" id="SSF103088">
    <property type="entry name" value="OmpA-like"/>
    <property type="match status" value="1"/>
</dbReference>
<dbReference type="Proteomes" id="UP000820818">
    <property type="component" value="Unassembled WGS sequence"/>
</dbReference>
<evidence type="ECO:0000313" key="4">
    <source>
        <dbReference type="Proteomes" id="UP000820818"/>
    </source>
</evidence>
<keyword evidence="1" id="KW-0732">Signal</keyword>
<feature type="domain" description="OmpA-like" evidence="2">
    <location>
        <begin position="188"/>
        <end position="317"/>
    </location>
</feature>
<comment type="caution">
    <text evidence="3">The sequence shown here is derived from an EMBL/GenBank/DDBJ whole genome shotgun (WGS) entry which is preliminary data.</text>
</comment>
<dbReference type="EMBL" id="WJBH02000274">
    <property type="protein sequence ID" value="KAI9549715.1"/>
    <property type="molecule type" value="Genomic_DNA"/>
</dbReference>
<dbReference type="CDD" id="cd07185">
    <property type="entry name" value="OmpA_C-like"/>
    <property type="match status" value="1"/>
</dbReference>